<evidence type="ECO:0000256" key="4">
    <source>
        <dbReference type="ARBA" id="ARBA00023125"/>
    </source>
</evidence>
<feature type="region of interest" description="Disordered" evidence="7">
    <location>
        <begin position="490"/>
        <end position="526"/>
    </location>
</feature>
<evidence type="ECO:0000313" key="10">
    <source>
        <dbReference type="Proteomes" id="UP000825729"/>
    </source>
</evidence>
<dbReference type="InterPro" id="IPR001005">
    <property type="entry name" value="SANT/Myb"/>
</dbReference>
<organism evidence="9 10">
    <name type="scientific">Aristolochia fimbriata</name>
    <name type="common">White veined hardy Dutchman's pipe vine</name>
    <dbReference type="NCBI Taxonomy" id="158543"/>
    <lineage>
        <taxon>Eukaryota</taxon>
        <taxon>Viridiplantae</taxon>
        <taxon>Streptophyta</taxon>
        <taxon>Embryophyta</taxon>
        <taxon>Tracheophyta</taxon>
        <taxon>Spermatophyta</taxon>
        <taxon>Magnoliopsida</taxon>
        <taxon>Magnoliidae</taxon>
        <taxon>Piperales</taxon>
        <taxon>Aristolochiaceae</taxon>
        <taxon>Aristolochia</taxon>
    </lineage>
</organism>
<gene>
    <name evidence="9" type="ORF">H6P81_004833</name>
</gene>
<dbReference type="PANTHER" id="PTHR21654">
    <property type="entry name" value="FI21293P1"/>
    <property type="match status" value="1"/>
</dbReference>
<protein>
    <recommendedName>
        <fullName evidence="8">Myb-like domain-containing protein</fullName>
    </recommendedName>
</protein>
<keyword evidence="2" id="KW-0677">Repeat</keyword>
<dbReference type="GO" id="GO:0006355">
    <property type="term" value="P:regulation of DNA-templated transcription"/>
    <property type="evidence" value="ECO:0007669"/>
    <property type="project" value="UniProtKB-ARBA"/>
</dbReference>
<dbReference type="CDD" id="cd12203">
    <property type="entry name" value="GT1"/>
    <property type="match status" value="1"/>
</dbReference>
<evidence type="ECO:0000256" key="7">
    <source>
        <dbReference type="SAM" id="MobiDB-lite"/>
    </source>
</evidence>
<evidence type="ECO:0000256" key="6">
    <source>
        <dbReference type="ARBA" id="ARBA00023242"/>
    </source>
</evidence>
<dbReference type="FunFam" id="1.10.10.60:FF:000061">
    <property type="entry name" value="Trihelix transcription factor GT-2"/>
    <property type="match status" value="1"/>
</dbReference>
<keyword evidence="10" id="KW-1185">Reference proteome</keyword>
<feature type="region of interest" description="Disordered" evidence="7">
    <location>
        <begin position="61"/>
        <end position="97"/>
    </location>
</feature>
<dbReference type="EMBL" id="JAINDJ010000003">
    <property type="protein sequence ID" value="KAG9451929.1"/>
    <property type="molecule type" value="Genomic_DNA"/>
</dbReference>
<comment type="caution">
    <text evidence="9">The sequence shown here is derived from an EMBL/GenBank/DDBJ whole genome shotgun (WGS) entry which is preliminary data.</text>
</comment>
<feature type="compositionally biased region" description="Low complexity" evidence="7">
    <location>
        <begin position="339"/>
        <end position="354"/>
    </location>
</feature>
<dbReference type="Gene3D" id="1.10.10.60">
    <property type="entry name" value="Homeodomain-like"/>
    <property type="match status" value="1"/>
</dbReference>
<evidence type="ECO:0000256" key="1">
    <source>
        <dbReference type="ARBA" id="ARBA00004123"/>
    </source>
</evidence>
<dbReference type="Pfam" id="PF13837">
    <property type="entry name" value="Myb_DNA-bind_4"/>
    <property type="match status" value="1"/>
</dbReference>
<feature type="region of interest" description="Disordered" evidence="7">
    <location>
        <begin position="329"/>
        <end position="382"/>
    </location>
</feature>
<dbReference type="InterPro" id="IPR044822">
    <property type="entry name" value="Myb_DNA-bind_4"/>
</dbReference>
<reference evidence="9 10" key="1">
    <citation type="submission" date="2021-07" db="EMBL/GenBank/DDBJ databases">
        <title>The Aristolochia fimbriata genome: insights into angiosperm evolution, floral development and chemical biosynthesis.</title>
        <authorList>
            <person name="Jiao Y."/>
        </authorList>
    </citation>
    <scope>NUCLEOTIDE SEQUENCE [LARGE SCALE GENOMIC DNA]</scope>
    <source>
        <strain evidence="9">IBCAS-2021</strain>
        <tissue evidence="9">Leaf</tissue>
    </source>
</reference>
<keyword evidence="5" id="KW-0804">Transcription</keyword>
<evidence type="ECO:0000256" key="5">
    <source>
        <dbReference type="ARBA" id="ARBA00023163"/>
    </source>
</evidence>
<feature type="domain" description="Myb-like" evidence="8">
    <location>
        <begin position="391"/>
        <end position="448"/>
    </location>
</feature>
<feature type="compositionally biased region" description="Low complexity" evidence="7">
    <location>
        <begin position="369"/>
        <end position="382"/>
    </location>
</feature>
<dbReference type="Proteomes" id="UP000825729">
    <property type="component" value="Unassembled WGS sequence"/>
</dbReference>
<name>A0AAV7EU71_ARIFI</name>
<feature type="compositionally biased region" description="Polar residues" evidence="7">
    <location>
        <begin position="490"/>
        <end position="508"/>
    </location>
</feature>
<keyword evidence="3" id="KW-0805">Transcription regulation</keyword>
<feature type="compositionally biased region" description="Basic and acidic residues" evidence="7">
    <location>
        <begin position="80"/>
        <end position="97"/>
    </location>
</feature>
<dbReference type="GO" id="GO:0005634">
    <property type="term" value="C:nucleus"/>
    <property type="evidence" value="ECO:0007669"/>
    <property type="project" value="UniProtKB-SubCell"/>
</dbReference>
<comment type="subcellular location">
    <subcellularLocation>
        <location evidence="1">Nucleus</location>
    </subcellularLocation>
</comment>
<accession>A0AAV7EU71</accession>
<dbReference type="PANTHER" id="PTHR21654:SF61">
    <property type="entry name" value="TRIHELIX TRANSCRIPTION FACTOR GTL2"/>
    <property type="match status" value="1"/>
</dbReference>
<dbReference type="GO" id="GO:0003677">
    <property type="term" value="F:DNA binding"/>
    <property type="evidence" value="ECO:0007669"/>
    <property type="project" value="UniProtKB-KW"/>
</dbReference>
<evidence type="ECO:0000256" key="2">
    <source>
        <dbReference type="ARBA" id="ARBA00022737"/>
    </source>
</evidence>
<keyword evidence="6" id="KW-0539">Nucleus</keyword>
<keyword evidence="4" id="KW-0238">DNA-binding</keyword>
<feature type="compositionally biased region" description="Polar residues" evidence="7">
    <location>
        <begin position="357"/>
        <end position="368"/>
    </location>
</feature>
<sequence length="534" mass="58955">MFNGVGEQIQQFIAAAAAASTAAIPLHLPLSLPLHVSPTIFPGFNSGVIDSHPALPAHLLHGLPVRDNDSGEEKQEEEESSRSIDLERDRSVSADPKGRWLEEESLGVMRPRSGIDGGFHIDSVNISRKFAGAGFNGMSTENYPESTIASGGVSKYSKKLDGGKEAAVATKLQGETRVLSSLNLEDYSGDETPENVSMEINNPAAAAAAGKETIMFSKKRKRSQNLEKMKGMCEEIVHNLITQQEELHRKLLEDLEKRELERVEREEALRMQEIARLDGEIELRAREQALACTRDATIIGLLKKFTSSDEQHQINRDDDEVDHRVLVPNEATTATGTRNNPKTPTTSSPTSVPNACKTRTASSSPLVLSTNTSTPAPTSASAAAANELGRRWPKAEVYSLINLRCSLLKTSEDKTSKVSLWERISQKMTELGYNRSAKRCKEKWENINKYFKKTKDTTKKRPADSKTCPYFHELSRLYTQGVLLLHQDTPENVSKSPENQTEYSTPSQGGSGYHEDTVHAAGENDSNAVFRVEY</sequence>
<dbReference type="AlphaFoldDB" id="A0AAV7EU71"/>
<dbReference type="PROSITE" id="PS50090">
    <property type="entry name" value="MYB_LIKE"/>
    <property type="match status" value="1"/>
</dbReference>
<evidence type="ECO:0000256" key="3">
    <source>
        <dbReference type="ARBA" id="ARBA00023015"/>
    </source>
</evidence>
<evidence type="ECO:0000259" key="8">
    <source>
        <dbReference type="PROSITE" id="PS50090"/>
    </source>
</evidence>
<feature type="compositionally biased region" description="Basic and acidic residues" evidence="7">
    <location>
        <begin position="64"/>
        <end position="73"/>
    </location>
</feature>
<evidence type="ECO:0000313" key="9">
    <source>
        <dbReference type="EMBL" id="KAG9451929.1"/>
    </source>
</evidence>
<proteinExistence type="predicted"/>